<dbReference type="EMBL" id="BAABFL010000016">
    <property type="protein sequence ID" value="GAA4647953.1"/>
    <property type="molecule type" value="Genomic_DNA"/>
</dbReference>
<sequence length="666" mass="72087">MKKKQNTLPTPIRLAPAAAGFTLASILAVAPVHAIEFDLMDGEVTGSVDTTISYGALWRVQGQDRNNDDINGNDGNRNFDTGLVSQVYKITSDLSLEYENYGAFVRGTAYYDTEFWGSNNYGKESWQPFQPSQAGMNGTRPDNRFLDDAKSISGKNAEILDAYVYGSWDIGEMPLDVRFGKQVLSWGEGLFYRNGINTTNPLDAAKFRLPGSELKEALVPVETLAMSLGLTDNLSMSAFYQFNYRRTEIDPVGTFFSETDLFAEGGHTAYNEFEGTDLETAIPGYQTIVAAAENGIGGLTPAILNGLGISGDAELYNDGAISRVANIGGDINPSDDGQFGVSFRYIAENLNDTEFGFYFINYHSKEPTIYADLNDDFDGVNVGGLTTPAGGVLQASGLATVELINNVNANREYAEDIRVYGVSFNTTVGDTSFSGEIAYRPNMPIGIATTNDLLGDLVLQGADLADNSGTVGDGVITIADQTIDRNGAVHNYERVESWNLSLLAIHNFGPSLTFDSLFGVVEVASEHLRGSSLSYTGVQATGTPGVLDDEDRNFAGRGDCAYVNGCDDSDQVSRNAWGYSAVLAGTWNDVYAGVNLNPYLRWSQDIDGTSHRTGNFLEGRNAMTVGVDAVYLNNLEVGVQYTEFTGNGSNSMRDRDNIGINVKYSF</sequence>
<protein>
    <submittedName>
        <fullName evidence="2">DUF1302 domain-containing protein</fullName>
    </submittedName>
</protein>
<dbReference type="RefSeq" id="WP_345192980.1">
    <property type="nucleotide sequence ID" value="NZ_BAABFL010000016.1"/>
</dbReference>
<evidence type="ECO:0000256" key="1">
    <source>
        <dbReference type="SAM" id="SignalP"/>
    </source>
</evidence>
<evidence type="ECO:0000313" key="2">
    <source>
        <dbReference type="EMBL" id="GAA4647953.1"/>
    </source>
</evidence>
<evidence type="ECO:0000313" key="3">
    <source>
        <dbReference type="Proteomes" id="UP001500604"/>
    </source>
</evidence>
<proteinExistence type="predicted"/>
<dbReference type="Pfam" id="PF06980">
    <property type="entry name" value="DUF1302"/>
    <property type="match status" value="1"/>
</dbReference>
<keyword evidence="1" id="KW-0732">Signal</keyword>
<dbReference type="Proteomes" id="UP001500604">
    <property type="component" value="Unassembled WGS sequence"/>
</dbReference>
<name>A0ABP8UVM4_9GAMM</name>
<reference evidence="3" key="1">
    <citation type="journal article" date="2019" name="Int. J. Syst. Evol. Microbiol.">
        <title>The Global Catalogue of Microorganisms (GCM) 10K type strain sequencing project: providing services to taxonomists for standard genome sequencing and annotation.</title>
        <authorList>
            <consortium name="The Broad Institute Genomics Platform"/>
            <consortium name="The Broad Institute Genome Sequencing Center for Infectious Disease"/>
            <person name="Wu L."/>
            <person name="Ma J."/>
        </authorList>
    </citation>
    <scope>NUCLEOTIDE SEQUENCE [LARGE SCALE GENOMIC DNA]</scope>
    <source>
        <strain evidence="3">JCM 17805</strain>
    </source>
</reference>
<comment type="caution">
    <text evidence="2">The sequence shown here is derived from an EMBL/GenBank/DDBJ whole genome shotgun (WGS) entry which is preliminary data.</text>
</comment>
<organism evidence="2 3">
    <name type="scientific">Kistimonas scapharcae</name>
    <dbReference type="NCBI Taxonomy" id="1036133"/>
    <lineage>
        <taxon>Bacteria</taxon>
        <taxon>Pseudomonadati</taxon>
        <taxon>Pseudomonadota</taxon>
        <taxon>Gammaproteobacteria</taxon>
        <taxon>Oceanospirillales</taxon>
        <taxon>Endozoicomonadaceae</taxon>
        <taxon>Kistimonas</taxon>
    </lineage>
</organism>
<feature type="signal peptide" evidence="1">
    <location>
        <begin position="1"/>
        <end position="34"/>
    </location>
</feature>
<accession>A0ABP8UVM4</accession>
<dbReference type="InterPro" id="IPR010727">
    <property type="entry name" value="DUF1302"/>
</dbReference>
<feature type="chain" id="PRO_5046967274" evidence="1">
    <location>
        <begin position="35"/>
        <end position="666"/>
    </location>
</feature>
<gene>
    <name evidence="2" type="ORF">GCM10023116_02150</name>
</gene>
<keyword evidence="3" id="KW-1185">Reference proteome</keyword>